<dbReference type="AlphaFoldDB" id="A0A5A5TFS6"/>
<dbReference type="OrthoDB" id="161012at2"/>
<keyword evidence="3" id="KW-1185">Reference proteome</keyword>
<organism evidence="2 3">
    <name type="scientific">Dictyobacter arantiisoli</name>
    <dbReference type="NCBI Taxonomy" id="2014874"/>
    <lineage>
        <taxon>Bacteria</taxon>
        <taxon>Bacillati</taxon>
        <taxon>Chloroflexota</taxon>
        <taxon>Ktedonobacteria</taxon>
        <taxon>Ktedonobacterales</taxon>
        <taxon>Dictyobacteraceae</taxon>
        <taxon>Dictyobacter</taxon>
    </lineage>
</organism>
<evidence type="ECO:0000313" key="2">
    <source>
        <dbReference type="EMBL" id="GCF10207.1"/>
    </source>
</evidence>
<dbReference type="RefSeq" id="WP_149403101.1">
    <property type="nucleotide sequence ID" value="NZ_BIXY01000063.1"/>
</dbReference>
<feature type="compositionally biased region" description="Acidic residues" evidence="1">
    <location>
        <begin position="144"/>
        <end position="154"/>
    </location>
</feature>
<feature type="region of interest" description="Disordered" evidence="1">
    <location>
        <begin position="132"/>
        <end position="154"/>
    </location>
</feature>
<gene>
    <name evidence="2" type="ORF">KDI_37710</name>
</gene>
<reference evidence="2 3" key="1">
    <citation type="submission" date="2019-01" db="EMBL/GenBank/DDBJ databases">
        <title>Draft genome sequence of Dictyobacter sp. Uno17.</title>
        <authorList>
            <person name="Wang C.M."/>
            <person name="Zheng Y."/>
            <person name="Sakai Y."/>
            <person name="Abe K."/>
            <person name="Yokota A."/>
            <person name="Yabe S."/>
        </authorList>
    </citation>
    <scope>NUCLEOTIDE SEQUENCE [LARGE SCALE GENOMIC DNA]</scope>
    <source>
        <strain evidence="2 3">Uno17</strain>
    </source>
</reference>
<proteinExistence type="predicted"/>
<evidence type="ECO:0000313" key="3">
    <source>
        <dbReference type="Proteomes" id="UP000322530"/>
    </source>
</evidence>
<protein>
    <submittedName>
        <fullName evidence="2">Uncharacterized protein</fullName>
    </submittedName>
</protein>
<comment type="caution">
    <text evidence="2">The sequence shown here is derived from an EMBL/GenBank/DDBJ whole genome shotgun (WGS) entry which is preliminary data.</text>
</comment>
<sequence>MRELKNLATYAAQHRIRGRSYKRNSLLKPLNIILDELDRCPDTRDENEIEFVKTSSKGLITDHVKRIARGVHTEDIYQYVDAFFDEVLEQAHAGNANFLLQRERSIRSAYVVYMRQALAEIFVARGQAKDADEAQQALDRPEADAADGVEDESA</sequence>
<dbReference type="EMBL" id="BIXY01000063">
    <property type="protein sequence ID" value="GCF10207.1"/>
    <property type="molecule type" value="Genomic_DNA"/>
</dbReference>
<evidence type="ECO:0000256" key="1">
    <source>
        <dbReference type="SAM" id="MobiDB-lite"/>
    </source>
</evidence>
<dbReference type="Proteomes" id="UP000322530">
    <property type="component" value="Unassembled WGS sequence"/>
</dbReference>
<accession>A0A5A5TFS6</accession>
<name>A0A5A5TFS6_9CHLR</name>